<dbReference type="Gene3D" id="1.10.3810.10">
    <property type="entry name" value="Biosynthetic peptidoglycan transglycosylase-like"/>
    <property type="match status" value="1"/>
</dbReference>
<evidence type="ECO:0000256" key="14">
    <source>
        <dbReference type="ARBA" id="ARBA00023268"/>
    </source>
</evidence>
<evidence type="ECO:0000256" key="10">
    <source>
        <dbReference type="ARBA" id="ARBA00022960"/>
    </source>
</evidence>
<feature type="domain" description="Glycosyl transferase family 51" evidence="19">
    <location>
        <begin position="60"/>
        <end position="235"/>
    </location>
</feature>
<evidence type="ECO:0000256" key="2">
    <source>
        <dbReference type="ARBA" id="ARBA00004752"/>
    </source>
</evidence>
<evidence type="ECO:0000256" key="11">
    <source>
        <dbReference type="ARBA" id="ARBA00022984"/>
    </source>
</evidence>
<dbReference type="InterPro" id="IPR001460">
    <property type="entry name" value="PCN-bd_Tpept"/>
</dbReference>
<evidence type="ECO:0000256" key="12">
    <source>
        <dbReference type="ARBA" id="ARBA00022989"/>
    </source>
</evidence>
<evidence type="ECO:0000256" key="4">
    <source>
        <dbReference type="ARBA" id="ARBA00022645"/>
    </source>
</evidence>
<evidence type="ECO:0000256" key="5">
    <source>
        <dbReference type="ARBA" id="ARBA00022670"/>
    </source>
</evidence>
<evidence type="ECO:0000259" key="18">
    <source>
        <dbReference type="Pfam" id="PF00905"/>
    </source>
</evidence>
<organism evidence="20">
    <name type="scientific">Alkalihalophilus sp. As8PL</name>
    <dbReference type="NCBI Taxonomy" id="3237103"/>
    <lineage>
        <taxon>Bacteria</taxon>
        <taxon>Bacillati</taxon>
        <taxon>Bacillota</taxon>
        <taxon>Bacilli</taxon>
        <taxon>Bacillales</taxon>
        <taxon>Bacillaceae</taxon>
        <taxon>Alkalihalophilus</taxon>
    </lineage>
</organism>
<evidence type="ECO:0000256" key="16">
    <source>
        <dbReference type="ARBA" id="ARBA00034000"/>
    </source>
</evidence>
<evidence type="ECO:0000256" key="8">
    <source>
        <dbReference type="ARBA" id="ARBA00022692"/>
    </source>
</evidence>
<dbReference type="GO" id="GO:0006508">
    <property type="term" value="P:proteolysis"/>
    <property type="evidence" value="ECO:0007669"/>
    <property type="project" value="UniProtKB-KW"/>
</dbReference>
<dbReference type="GO" id="GO:0009002">
    <property type="term" value="F:serine-type D-Ala-D-Ala carboxypeptidase activity"/>
    <property type="evidence" value="ECO:0007669"/>
    <property type="project" value="UniProtKB-EC"/>
</dbReference>
<keyword evidence="5" id="KW-0645">Protease</keyword>
<dbReference type="GO" id="GO:0009252">
    <property type="term" value="P:peptidoglycan biosynthetic process"/>
    <property type="evidence" value="ECO:0007669"/>
    <property type="project" value="UniProtKB-KW"/>
</dbReference>
<keyword evidence="3" id="KW-1003">Cell membrane</keyword>
<dbReference type="InterPro" id="IPR001264">
    <property type="entry name" value="Glyco_trans_51"/>
</dbReference>
<dbReference type="FunFam" id="1.10.3810.10:FF:000003">
    <property type="entry name" value="Penicillin-binding protein 1a"/>
    <property type="match status" value="1"/>
</dbReference>
<dbReference type="PANTHER" id="PTHR32282">
    <property type="entry name" value="BINDING PROTEIN TRANSPEPTIDASE, PUTATIVE-RELATED"/>
    <property type="match status" value="1"/>
</dbReference>
<keyword evidence="13" id="KW-0472">Membrane</keyword>
<comment type="catalytic activity">
    <reaction evidence="16">
        <text>Preferential cleavage: (Ac)2-L-Lys-D-Ala-|-D-Ala. Also transpeptidation of peptidyl-alanyl moieties that are N-acyl substituents of D-alanine.</text>
        <dbReference type="EC" id="3.4.16.4"/>
    </reaction>
</comment>
<evidence type="ECO:0000256" key="9">
    <source>
        <dbReference type="ARBA" id="ARBA00022801"/>
    </source>
</evidence>
<evidence type="ECO:0000313" key="20">
    <source>
        <dbReference type="EMBL" id="XDI38286.1"/>
    </source>
</evidence>
<gene>
    <name evidence="20" type="ORF">AB3N04_08175</name>
</gene>
<dbReference type="GO" id="GO:0008955">
    <property type="term" value="F:peptidoglycan glycosyltransferase activity"/>
    <property type="evidence" value="ECO:0007669"/>
    <property type="project" value="UniProtKB-EC"/>
</dbReference>
<dbReference type="RefSeq" id="WP_368505597.1">
    <property type="nucleotide sequence ID" value="NZ_CP162551.1"/>
</dbReference>
<dbReference type="AlphaFoldDB" id="A0AB39BY92"/>
<dbReference type="Pfam" id="PF00912">
    <property type="entry name" value="Transgly"/>
    <property type="match status" value="1"/>
</dbReference>
<evidence type="ECO:0000259" key="19">
    <source>
        <dbReference type="Pfam" id="PF00912"/>
    </source>
</evidence>
<dbReference type="GO" id="GO:0071555">
    <property type="term" value="P:cell wall organization"/>
    <property type="evidence" value="ECO:0007669"/>
    <property type="project" value="UniProtKB-KW"/>
</dbReference>
<comment type="subcellular location">
    <subcellularLocation>
        <location evidence="1">Cell membrane</location>
    </subcellularLocation>
</comment>
<evidence type="ECO:0000256" key="1">
    <source>
        <dbReference type="ARBA" id="ARBA00004236"/>
    </source>
</evidence>
<keyword evidence="14" id="KW-0511">Multifunctional enzyme</keyword>
<comment type="catalytic activity">
    <reaction evidence="17">
        <text>[GlcNAc-(1-&gt;4)-Mur2Ac(oyl-L-Ala-gamma-D-Glu-L-Lys-D-Ala-D-Ala)](n)-di-trans,octa-cis-undecaprenyl diphosphate + beta-D-GlcNAc-(1-&gt;4)-Mur2Ac(oyl-L-Ala-gamma-D-Glu-L-Lys-D-Ala-D-Ala)-di-trans,octa-cis-undecaprenyl diphosphate = [GlcNAc-(1-&gt;4)-Mur2Ac(oyl-L-Ala-gamma-D-Glu-L-Lys-D-Ala-D-Ala)](n+1)-di-trans,octa-cis-undecaprenyl diphosphate + di-trans,octa-cis-undecaprenyl diphosphate + H(+)</text>
        <dbReference type="Rhea" id="RHEA:23708"/>
        <dbReference type="Rhea" id="RHEA-COMP:9602"/>
        <dbReference type="Rhea" id="RHEA-COMP:9603"/>
        <dbReference type="ChEBI" id="CHEBI:15378"/>
        <dbReference type="ChEBI" id="CHEBI:58405"/>
        <dbReference type="ChEBI" id="CHEBI:60033"/>
        <dbReference type="ChEBI" id="CHEBI:78435"/>
        <dbReference type="EC" id="2.4.99.28"/>
    </reaction>
</comment>
<dbReference type="Pfam" id="PF00905">
    <property type="entry name" value="Transpeptidase"/>
    <property type="match status" value="1"/>
</dbReference>
<dbReference type="InterPro" id="IPR036950">
    <property type="entry name" value="PBP_transglycosylase"/>
</dbReference>
<dbReference type="GO" id="GO:0008360">
    <property type="term" value="P:regulation of cell shape"/>
    <property type="evidence" value="ECO:0007669"/>
    <property type="project" value="UniProtKB-KW"/>
</dbReference>
<sequence>MKTFLGWFLIILLFTGFSFLFVEATAEIKDIQTLSEVFEEHVVIDEIHLPANSYMYDRNGSVISEIYNEGNREYVTYEKIPQQVIDAFIATEDRRFFDHKGYDATAIIRAIVINTKSNEIEEGASTVTQQLARNVFLSHEQNYNRKLSELLYAHEIEKQYTKEEIIELYLNTIYFMNGVYGFEAASQFYFNRPSSELTLAEIAFLSAVPNNPTHYDPIQKSENTNLRKEWIIEKMVETGVITSAEAEKAIAEKVAVSPREKIDQFPDYVTYIHHELQELIANQEGFDKRLNQAGSEEQREAIEQELYVRVNTLLQQGIHIETALEPSMQIKANQVIQHRLPQSDVQSSAVIIDHLRNELVAMTAGKEYQKFDFHRGFQMYRQPGSAIKPILVYAPYIEEHDVPLQSSINADNFCHNGYCPKNFGGAQYGNVNMTTAFKHSYNTPAVRILDRVGIEKAFSYLDLFEFEKVVIEDQSLPSALGGFEHGMSPLELTRSYTSFARNGFYSPAHGIRAIKNSEGDILYSWEQIEHELWSAHTTEKMRTLLAEVVKSGTGKHASISSSYVGGKTGTTNDYIDMWFVGMNDHYTTGVWVGKDRWESLSSIYSHYPHLTIWREIMK</sequence>
<evidence type="ECO:0000256" key="17">
    <source>
        <dbReference type="ARBA" id="ARBA00049902"/>
    </source>
</evidence>
<reference evidence="20" key="1">
    <citation type="submission" date="2024-07" db="EMBL/GenBank/DDBJ databases">
        <title>Identification and characteristics of an arsenic-resistant bacterial isolate, which belongs to a novel species.</title>
        <authorList>
            <person name="Juszczyk A."/>
            <person name="Kowalczyk A."/>
            <person name="Was K."/>
            <person name="Kosowicz W."/>
            <person name="Budzyn A."/>
            <person name="Latowski D."/>
        </authorList>
    </citation>
    <scope>NUCLEOTIDE SEQUENCE</scope>
    <source>
        <strain evidence="20">As8PL</strain>
    </source>
</reference>
<feature type="domain" description="Penicillin-binding protein transpeptidase" evidence="18">
    <location>
        <begin position="348"/>
        <end position="583"/>
    </location>
</feature>
<dbReference type="InterPro" id="IPR012338">
    <property type="entry name" value="Beta-lactam/transpept-like"/>
</dbReference>
<keyword evidence="12" id="KW-1133">Transmembrane helix</keyword>
<evidence type="ECO:0000256" key="13">
    <source>
        <dbReference type="ARBA" id="ARBA00023136"/>
    </source>
</evidence>
<evidence type="ECO:0000256" key="6">
    <source>
        <dbReference type="ARBA" id="ARBA00022676"/>
    </source>
</evidence>
<name>A0AB39BY92_9BACI</name>
<evidence type="ECO:0000256" key="3">
    <source>
        <dbReference type="ARBA" id="ARBA00022475"/>
    </source>
</evidence>
<dbReference type="GO" id="GO:0005886">
    <property type="term" value="C:plasma membrane"/>
    <property type="evidence" value="ECO:0007669"/>
    <property type="project" value="UniProtKB-SubCell"/>
</dbReference>
<keyword evidence="15" id="KW-0961">Cell wall biogenesis/degradation</keyword>
<keyword evidence="7 20" id="KW-0808">Transferase</keyword>
<dbReference type="EMBL" id="CP162551">
    <property type="protein sequence ID" value="XDI38286.1"/>
    <property type="molecule type" value="Genomic_DNA"/>
</dbReference>
<proteinExistence type="predicted"/>
<evidence type="ECO:0000256" key="15">
    <source>
        <dbReference type="ARBA" id="ARBA00023316"/>
    </source>
</evidence>
<dbReference type="InterPro" id="IPR050396">
    <property type="entry name" value="Glycosyltr_51/Transpeptidase"/>
</dbReference>
<keyword evidence="6 20" id="KW-0328">Glycosyltransferase</keyword>
<keyword evidence="11" id="KW-0573">Peptidoglycan synthesis</keyword>
<dbReference type="GO" id="GO:0008658">
    <property type="term" value="F:penicillin binding"/>
    <property type="evidence" value="ECO:0007669"/>
    <property type="project" value="InterPro"/>
</dbReference>
<keyword evidence="9" id="KW-0378">Hydrolase</keyword>
<keyword evidence="10" id="KW-0133">Cell shape</keyword>
<dbReference type="Gene3D" id="3.40.710.10">
    <property type="entry name" value="DD-peptidase/beta-lactamase superfamily"/>
    <property type="match status" value="1"/>
</dbReference>
<protein>
    <submittedName>
        <fullName evidence="20">Transglycosylase domain-containing protein</fullName>
        <ecNumber evidence="20">2.4.-.-</ecNumber>
    </submittedName>
</protein>
<dbReference type="SUPFAM" id="SSF56601">
    <property type="entry name" value="beta-lactamase/transpeptidase-like"/>
    <property type="match status" value="1"/>
</dbReference>
<comment type="pathway">
    <text evidence="2">Cell wall biogenesis; peptidoglycan biosynthesis.</text>
</comment>
<keyword evidence="4" id="KW-0121">Carboxypeptidase</keyword>
<dbReference type="EC" id="2.4.-.-" evidence="20"/>
<dbReference type="GO" id="GO:0030288">
    <property type="term" value="C:outer membrane-bounded periplasmic space"/>
    <property type="evidence" value="ECO:0007669"/>
    <property type="project" value="TreeGrafter"/>
</dbReference>
<evidence type="ECO:0000256" key="7">
    <source>
        <dbReference type="ARBA" id="ARBA00022679"/>
    </source>
</evidence>
<keyword evidence="8" id="KW-0812">Transmembrane</keyword>
<dbReference type="InterPro" id="IPR023346">
    <property type="entry name" value="Lysozyme-like_dom_sf"/>
</dbReference>
<accession>A0AB39BY92</accession>
<dbReference type="PANTHER" id="PTHR32282:SF11">
    <property type="entry name" value="PENICILLIN-BINDING PROTEIN 1B"/>
    <property type="match status" value="1"/>
</dbReference>
<dbReference type="SUPFAM" id="SSF53955">
    <property type="entry name" value="Lysozyme-like"/>
    <property type="match status" value="1"/>
</dbReference>